<comment type="caution">
    <text evidence="1">The sequence shown here is derived from an EMBL/GenBank/DDBJ whole genome shotgun (WGS) entry which is preliminary data.</text>
</comment>
<organism evidence="1 2">
    <name type="scientific">Amazonocrinis nigriterrae CENA67</name>
    <dbReference type="NCBI Taxonomy" id="2794033"/>
    <lineage>
        <taxon>Bacteria</taxon>
        <taxon>Bacillati</taxon>
        <taxon>Cyanobacteriota</taxon>
        <taxon>Cyanophyceae</taxon>
        <taxon>Nostocales</taxon>
        <taxon>Nostocaceae</taxon>
        <taxon>Amazonocrinis</taxon>
        <taxon>Amazonocrinis nigriterrae</taxon>
    </lineage>
</organism>
<sequence length="50" mass="5635">MSREAEVQGNELALPHLPSHIANCVGNSGNCDRFWYRYACWQINIKAISA</sequence>
<proteinExistence type="predicted"/>
<keyword evidence="2" id="KW-1185">Reference proteome</keyword>
<reference evidence="1 2" key="1">
    <citation type="journal article" date="2021" name="Int. J. Syst. Evol. Microbiol.">
        <title>Amazonocrinis nigriterrae gen. nov., sp. nov., Atlanticothrix silvestris gen. nov., sp. nov. and Dendronalium phyllosphericum gen. nov., sp. nov., nostocacean cyanobacteria from Brazilian environments.</title>
        <authorList>
            <person name="Alvarenga D.O."/>
            <person name="Andreote A.P.D."/>
            <person name="Branco L.H.Z."/>
            <person name="Delbaje E."/>
            <person name="Cruz R.B."/>
            <person name="Varani A.M."/>
            <person name="Fiore M.F."/>
        </authorList>
    </citation>
    <scope>NUCLEOTIDE SEQUENCE [LARGE SCALE GENOMIC DNA]</scope>
    <source>
        <strain evidence="1 2">CENA67</strain>
    </source>
</reference>
<protein>
    <submittedName>
        <fullName evidence="1">Uncharacterized protein</fullName>
    </submittedName>
</protein>
<evidence type="ECO:0000313" key="2">
    <source>
        <dbReference type="Proteomes" id="UP000632766"/>
    </source>
</evidence>
<name>A0A8J7L9N7_9NOST</name>
<dbReference type="EMBL" id="JAECZC010000007">
    <property type="protein sequence ID" value="MBH8561681.1"/>
    <property type="molecule type" value="Genomic_DNA"/>
</dbReference>
<evidence type="ECO:0000313" key="1">
    <source>
        <dbReference type="EMBL" id="MBH8561681.1"/>
    </source>
</evidence>
<gene>
    <name evidence="1" type="ORF">I8748_05715</name>
</gene>
<dbReference type="Proteomes" id="UP000632766">
    <property type="component" value="Unassembled WGS sequence"/>
</dbReference>
<accession>A0A8J7L9N7</accession>
<dbReference type="AlphaFoldDB" id="A0A8J7L9N7"/>